<evidence type="ECO:0000256" key="13">
    <source>
        <dbReference type="PIRSR" id="PIRSR000148-1"/>
    </source>
</evidence>
<evidence type="ECO:0000256" key="9">
    <source>
        <dbReference type="ARBA" id="ARBA00023167"/>
    </source>
</evidence>
<dbReference type="PIRSF" id="PIRSF000148">
    <property type="entry name" value="ASA_dh"/>
    <property type="match status" value="1"/>
</dbReference>
<dbReference type="Gene3D" id="3.30.360.10">
    <property type="entry name" value="Dihydrodipicolinate Reductase, domain 2"/>
    <property type="match status" value="1"/>
</dbReference>
<feature type="active site" description="Acyl-thioester intermediate" evidence="13">
    <location>
        <position position="165"/>
    </location>
</feature>
<keyword evidence="8" id="KW-0560">Oxidoreductase</keyword>
<dbReference type="Pfam" id="PF01118">
    <property type="entry name" value="Semialdhyde_dh"/>
    <property type="match status" value="1"/>
</dbReference>
<dbReference type="SUPFAM" id="SSF51735">
    <property type="entry name" value="NAD(P)-binding Rossmann-fold domains"/>
    <property type="match status" value="1"/>
</dbReference>
<evidence type="ECO:0000313" key="15">
    <source>
        <dbReference type="EMBL" id="ORY10702.1"/>
    </source>
</evidence>
<evidence type="ECO:0000256" key="3">
    <source>
        <dbReference type="ARBA" id="ARBA00010584"/>
    </source>
</evidence>
<dbReference type="EC" id="1.2.1.11" evidence="4"/>
<evidence type="ECO:0000256" key="11">
    <source>
        <dbReference type="ARBA" id="ARBA00049950"/>
    </source>
</evidence>
<dbReference type="EMBL" id="MCOG01000390">
    <property type="protein sequence ID" value="ORY10702.1"/>
    <property type="molecule type" value="Genomic_DNA"/>
</dbReference>
<evidence type="ECO:0000256" key="4">
    <source>
        <dbReference type="ARBA" id="ARBA00013120"/>
    </source>
</evidence>
<dbReference type="NCBIfam" id="TIGR00978">
    <property type="entry name" value="asd_EA"/>
    <property type="match status" value="1"/>
</dbReference>
<evidence type="ECO:0000256" key="5">
    <source>
        <dbReference type="ARBA" id="ARBA00022605"/>
    </source>
</evidence>
<keyword evidence="5" id="KW-0028">Amino-acid biosynthesis</keyword>
<dbReference type="InterPro" id="IPR005676">
    <property type="entry name" value="Asp_semi-ald_DH_pep-lack"/>
</dbReference>
<name>A0A1Y1ZKC6_9FUNG</name>
<dbReference type="GO" id="GO:0004073">
    <property type="term" value="F:aspartate-semialdehyde dehydrogenase activity"/>
    <property type="evidence" value="ECO:0007669"/>
    <property type="project" value="UniProtKB-EC"/>
</dbReference>
<dbReference type="GO" id="GO:0009088">
    <property type="term" value="P:threonine biosynthetic process"/>
    <property type="evidence" value="ECO:0007669"/>
    <property type="project" value="UniProtKB-KW"/>
</dbReference>
<dbReference type="FunFam" id="3.30.360.10:FF:000016">
    <property type="entry name" value="Probable aspartate-semialdehyde dehydrogenase"/>
    <property type="match status" value="1"/>
</dbReference>
<dbReference type="Proteomes" id="UP000193920">
    <property type="component" value="Unassembled WGS sequence"/>
</dbReference>
<dbReference type="InterPro" id="IPR051823">
    <property type="entry name" value="ASADH-related"/>
</dbReference>
<feature type="domain" description="Semialdehyde dehydrogenase NAD-binding" evidence="14">
    <location>
        <begin position="17"/>
        <end position="145"/>
    </location>
</feature>
<dbReference type="AlphaFoldDB" id="A0A1Y1ZKC6"/>
<keyword evidence="6" id="KW-0791">Threonine biosynthesis</keyword>
<keyword evidence="16" id="KW-1185">Reference proteome</keyword>
<evidence type="ECO:0000256" key="10">
    <source>
        <dbReference type="ARBA" id="ARBA00049864"/>
    </source>
</evidence>
<evidence type="ECO:0000256" key="1">
    <source>
        <dbReference type="ARBA" id="ARBA00005021"/>
    </source>
</evidence>
<reference evidence="15 16" key="1">
    <citation type="submission" date="2016-08" db="EMBL/GenBank/DDBJ databases">
        <title>A Parts List for Fungal Cellulosomes Revealed by Comparative Genomics.</title>
        <authorList>
            <consortium name="DOE Joint Genome Institute"/>
            <person name="Haitjema C.H."/>
            <person name="Gilmore S.P."/>
            <person name="Henske J.K."/>
            <person name="Solomon K.V."/>
            <person name="De Groot R."/>
            <person name="Kuo A."/>
            <person name="Mondo S.J."/>
            <person name="Salamov A.A."/>
            <person name="Labutti K."/>
            <person name="Zhao Z."/>
            <person name="Chiniquy J."/>
            <person name="Barry K."/>
            <person name="Brewer H.M."/>
            <person name="Purvine S.O."/>
            <person name="Wright A.T."/>
            <person name="Boxma B."/>
            <person name="Van Alen T."/>
            <person name="Hackstein J.H."/>
            <person name="Baker S.E."/>
            <person name="Grigoriev I.V."/>
            <person name="O'Malley M.A."/>
        </authorList>
    </citation>
    <scope>NUCLEOTIDE SEQUENCE [LARGE SCALE GENOMIC DNA]</scope>
    <source>
        <strain evidence="15 16">G1</strain>
    </source>
</reference>
<dbReference type="GO" id="GO:0009086">
    <property type="term" value="P:methionine biosynthetic process"/>
    <property type="evidence" value="ECO:0007669"/>
    <property type="project" value="UniProtKB-KW"/>
</dbReference>
<dbReference type="NCBIfam" id="NF006416">
    <property type="entry name" value="PRK08664.1"/>
    <property type="match status" value="1"/>
</dbReference>
<dbReference type="InterPro" id="IPR000534">
    <property type="entry name" value="Semialdehyde_DH_NAD-bd"/>
</dbReference>
<evidence type="ECO:0000313" key="16">
    <source>
        <dbReference type="Proteomes" id="UP000193920"/>
    </source>
</evidence>
<dbReference type="OrthoDB" id="1894490at2759"/>
<comment type="function">
    <text evidence="11">Catalyzes the NADPH-dependent formation of L-aspartate 4-semialdehyde (L-ASA) by the reductive dephosphorylation of 4-phospho-L-aspartate. Mediates the second step in the biosynthesis of amino acids that derive from aspartate (the aspartate family of amino acids), including methioinine and threonine, the latter of which is a precursor to isoleucine.</text>
</comment>
<dbReference type="GO" id="GO:0050661">
    <property type="term" value="F:NADP binding"/>
    <property type="evidence" value="ECO:0007669"/>
    <property type="project" value="InterPro"/>
</dbReference>
<organism evidence="15 16">
    <name type="scientific">Neocallimastix californiae</name>
    <dbReference type="NCBI Taxonomy" id="1754190"/>
    <lineage>
        <taxon>Eukaryota</taxon>
        <taxon>Fungi</taxon>
        <taxon>Fungi incertae sedis</taxon>
        <taxon>Chytridiomycota</taxon>
        <taxon>Chytridiomycota incertae sedis</taxon>
        <taxon>Neocallimastigomycetes</taxon>
        <taxon>Neocallimastigales</taxon>
        <taxon>Neocallimastigaceae</taxon>
        <taxon>Neocallimastix</taxon>
    </lineage>
</organism>
<comment type="pathway">
    <text evidence="1">Amino-acid biosynthesis; L-methionine biosynthesis via de novo pathway; L-homoserine from L-aspartate: step 2/3.</text>
</comment>
<keyword evidence="7" id="KW-0521">NADP</keyword>
<dbReference type="SMART" id="SM00859">
    <property type="entry name" value="Semialdhyde_dh"/>
    <property type="match status" value="1"/>
</dbReference>
<accession>A0A1Y1ZKC6</accession>
<dbReference type="PANTHER" id="PTHR46718">
    <property type="entry name" value="ASPARTATE-SEMIALDEHYDE DEHYDROGENASE"/>
    <property type="match status" value="1"/>
</dbReference>
<dbReference type="InterPro" id="IPR036291">
    <property type="entry name" value="NAD(P)-bd_dom_sf"/>
</dbReference>
<evidence type="ECO:0000259" key="14">
    <source>
        <dbReference type="SMART" id="SM00859"/>
    </source>
</evidence>
<keyword evidence="9" id="KW-0486">Methionine biosynthesis</keyword>
<dbReference type="CDD" id="cd02315">
    <property type="entry name" value="ScASADH_like_N"/>
    <property type="match status" value="1"/>
</dbReference>
<comment type="similarity">
    <text evidence="3">Belongs to the aspartate-semialdehyde dehydrogenase family.</text>
</comment>
<dbReference type="InterPro" id="IPR012280">
    <property type="entry name" value="Semialdhyde_DH_dimer_dom"/>
</dbReference>
<evidence type="ECO:0000256" key="7">
    <source>
        <dbReference type="ARBA" id="ARBA00022857"/>
    </source>
</evidence>
<comment type="catalytic activity">
    <reaction evidence="10">
        <text>L-aspartate 4-semialdehyde + phosphate + NADP(+) = 4-phospho-L-aspartate + NADPH + H(+)</text>
        <dbReference type="Rhea" id="RHEA:24284"/>
        <dbReference type="ChEBI" id="CHEBI:15378"/>
        <dbReference type="ChEBI" id="CHEBI:43474"/>
        <dbReference type="ChEBI" id="CHEBI:57535"/>
        <dbReference type="ChEBI" id="CHEBI:57783"/>
        <dbReference type="ChEBI" id="CHEBI:58349"/>
        <dbReference type="ChEBI" id="CHEBI:537519"/>
        <dbReference type="EC" id="1.2.1.11"/>
    </reaction>
    <physiologicalReaction direction="right-to-left" evidence="10">
        <dbReference type="Rhea" id="RHEA:24286"/>
    </physiologicalReaction>
</comment>
<proteinExistence type="inferred from homology"/>
<comment type="pathway">
    <text evidence="2">Amino-acid biosynthesis; L-threonine biosynthesis; L-threonine from L-aspartate: step 2/5.</text>
</comment>
<gene>
    <name evidence="15" type="ORF">LY90DRAFT_465230</name>
</gene>
<evidence type="ECO:0000256" key="2">
    <source>
        <dbReference type="ARBA" id="ARBA00005097"/>
    </source>
</evidence>
<dbReference type="STRING" id="1754190.A0A1Y1ZKC6"/>
<dbReference type="CDD" id="cd18130">
    <property type="entry name" value="ASADH_C_arch_fung_like"/>
    <property type="match status" value="1"/>
</dbReference>
<protein>
    <recommendedName>
        <fullName evidence="12">Aspartate-semialdehyde dehydrogenase</fullName>
        <ecNumber evidence="4">1.2.1.11</ecNumber>
    </recommendedName>
</protein>
<evidence type="ECO:0000256" key="6">
    <source>
        <dbReference type="ARBA" id="ARBA00022697"/>
    </source>
</evidence>
<dbReference type="GO" id="GO:0051287">
    <property type="term" value="F:NAD binding"/>
    <property type="evidence" value="ECO:0007669"/>
    <property type="project" value="InterPro"/>
</dbReference>
<evidence type="ECO:0000256" key="8">
    <source>
        <dbReference type="ARBA" id="ARBA00023002"/>
    </source>
</evidence>
<dbReference type="PANTHER" id="PTHR46718:SF1">
    <property type="entry name" value="ASPARTATE-SEMIALDEHYDE DEHYDROGENASE"/>
    <property type="match status" value="1"/>
</dbReference>
<feature type="active site" description="Proton acceptor" evidence="13">
    <location>
        <position position="262"/>
    </location>
</feature>
<dbReference type="GO" id="GO:0046983">
    <property type="term" value="F:protein dimerization activity"/>
    <property type="evidence" value="ECO:0007669"/>
    <property type="project" value="InterPro"/>
</dbReference>
<dbReference type="Pfam" id="PF02774">
    <property type="entry name" value="Semialdhyde_dhC"/>
    <property type="match status" value="1"/>
</dbReference>
<dbReference type="Gene3D" id="3.40.50.720">
    <property type="entry name" value="NAD(P)-binding Rossmann-like Domain"/>
    <property type="match status" value="1"/>
</dbReference>
<comment type="caution">
    <text evidence="15">The sequence shown here is derived from an EMBL/GenBank/DDBJ whole genome shotgun (WGS) entry which is preliminary data.</text>
</comment>
<sequence length="371" mass="40459">MVIVVNLFENIMSQKVNVGILGATGTVGQRFIALLENHPIFEIKAIGASSRSAGRVYSECTERTWKMTTEIPENIKNMTIVPCEPEHFKGCRLIFSGLDASVAGEIETNFANAGFAVFSNAKNHRMNPLVPLLVPTANTEHFDVIKYQQEKYGYKTGMIVTNANCASTGLVIVLKALQNAFGPISRAMVHTLQAISGAGYPGVASLDIIDNVVPFIGGEEEKVESEALKMLGTLDPQTHEFVHLKNMKISAHCNRVPVVDGHVTNVSIEFEKRPAPSVEEVKKVLREYTCEAQTLKCPSAPKECIIVKDSPDRPQPRLDRDRYGGLAVTVGRVRECPIFDIKMSLLIHNTILGAAGSSILNAEVAVAKGIF</sequence>
<evidence type="ECO:0000256" key="12">
    <source>
        <dbReference type="ARBA" id="ARBA00050041"/>
    </source>
</evidence>
<dbReference type="SUPFAM" id="SSF55347">
    <property type="entry name" value="Glyceraldehyde-3-phosphate dehydrogenase-like, C-terminal domain"/>
    <property type="match status" value="1"/>
</dbReference>